<gene>
    <name evidence="3" type="ORF">Azoinq_11790</name>
</gene>
<evidence type="ECO:0000259" key="2">
    <source>
        <dbReference type="Pfam" id="PF07819"/>
    </source>
</evidence>
<organism evidence="3 4">
    <name type="scientific">Azospira inquinata</name>
    <dbReference type="NCBI Taxonomy" id="2785627"/>
    <lineage>
        <taxon>Bacteria</taxon>
        <taxon>Pseudomonadati</taxon>
        <taxon>Pseudomonadota</taxon>
        <taxon>Betaproteobacteria</taxon>
        <taxon>Rhodocyclales</taxon>
        <taxon>Rhodocyclaceae</taxon>
        <taxon>Azospira</taxon>
    </lineage>
</organism>
<dbReference type="KEGG" id="aiq:Azoinq_11790"/>
<evidence type="ECO:0000313" key="4">
    <source>
        <dbReference type="Proteomes" id="UP000683428"/>
    </source>
</evidence>
<accession>A0A975XU82</accession>
<keyword evidence="4" id="KW-1185">Reference proteome</keyword>
<proteinExistence type="predicted"/>
<keyword evidence="3" id="KW-0378">Hydrolase</keyword>
<dbReference type="EMBL" id="CP064782">
    <property type="protein sequence ID" value="QWT48526.1"/>
    <property type="molecule type" value="Genomic_DNA"/>
</dbReference>
<dbReference type="InterPro" id="IPR012908">
    <property type="entry name" value="PGAP1-ab_dom-like"/>
</dbReference>
<dbReference type="Proteomes" id="UP000683428">
    <property type="component" value="Chromosome"/>
</dbReference>
<dbReference type="Pfam" id="PF07819">
    <property type="entry name" value="PGAP1"/>
    <property type="match status" value="1"/>
</dbReference>
<evidence type="ECO:0000256" key="1">
    <source>
        <dbReference type="SAM" id="MobiDB-lite"/>
    </source>
</evidence>
<feature type="domain" description="GPI inositol-deacylase PGAP1-like alpha/beta" evidence="2">
    <location>
        <begin position="225"/>
        <end position="268"/>
    </location>
</feature>
<sequence>MADENNTPEPVRPLAITQDKDGNTKATSNTSPEGFKVRGMIHLWPKIVIPVIFVPGVMGTNLKVKDDTAKAWVAPTGTFSKLGALWKYKGQDAATRQKILNPNTTEVDPGGSINVWPQNAGLMHAPGKGKTPKEVAHWRGWGEVHEESYRSILNELEQQLGNMLHEGEPTQYWRDYVLHPSASEFGARKPWQPLTEEEIKKAAKAAYPVHACGYNWLQSNRDSGQHLKARIQEIIDYYQGQGHLCDKVILVTHSMGGLASRACVKMAGGEDLILGILHGVMPAIGAPAAYKRMRAGFEGAESVILGRNAAEAAAVLGNAPAGLELLPTAEYFTKIEEKQRPWLRATGKSQDTLLGVGDPYETIYRDQDPQHWWRMIKVELLNPLGREKKESGYKKTSLPIKNPRIDEGEGDFESFSELLNIAKDFHQELKGAYHKKTFSFYAADADCKSWNEVQWLTKDATEALPEGEIIADDLVGNITVQLPNGPAKFKIQSPKGRGDGTVPEESGEAPLEASIQCFRHEGTAKGHISYEHQYCYNNNLTKGVALYSIVKLAIASPIFEKE</sequence>
<dbReference type="AlphaFoldDB" id="A0A975XU82"/>
<feature type="region of interest" description="Disordered" evidence="1">
    <location>
        <begin position="1"/>
        <end position="33"/>
    </location>
</feature>
<dbReference type="GO" id="GO:0016788">
    <property type="term" value="F:hydrolase activity, acting on ester bonds"/>
    <property type="evidence" value="ECO:0007669"/>
    <property type="project" value="InterPro"/>
</dbReference>
<protein>
    <submittedName>
        <fullName evidence="3">Alpha/beta hydrolase</fullName>
    </submittedName>
</protein>
<name>A0A975XU82_9RHOO</name>
<evidence type="ECO:0000313" key="3">
    <source>
        <dbReference type="EMBL" id="QWT48526.1"/>
    </source>
</evidence>
<dbReference type="RefSeq" id="WP_216128844.1">
    <property type="nucleotide sequence ID" value="NZ_CP064782.1"/>
</dbReference>
<reference evidence="3" key="1">
    <citation type="submission" date="2020-11" db="EMBL/GenBank/DDBJ databases">
        <title>Azospira inquinata sp. nov.</title>
        <authorList>
            <person name="Moe W.M."/>
            <person name="Mikes M.C."/>
        </authorList>
    </citation>
    <scope>NUCLEOTIDE SEQUENCE</scope>
    <source>
        <strain evidence="3">Azo-3</strain>
    </source>
</reference>